<dbReference type="EMBL" id="JANPWZ010001306">
    <property type="protein sequence ID" value="KAJ3566876.1"/>
    <property type="molecule type" value="Genomic_DNA"/>
</dbReference>
<dbReference type="VEuPathDB" id="FungiDB:F4678DRAFT_475465"/>
<sequence>MKGKNLGRWRSLGSRPRQKRLKQLEEHRKTSSSDYRVSQTSAISSLDLATSPGTLGCVPRQLGSIASTMSLADSVEPRIFDIVLRFSSISKQLLFSIEQCIFFERRVEHWVAPLALDAAYLHANIASSLYYRDVILSPTTSRSDQRTRYYHHTKAVSLLRERINSMNEDIQLSNNTVSIILILAGQAFIAGNLKTAMQHLEGIHTIINLRGGFSAFKGNEKLATEILRCDLGMVMHSGTESLSFPTLLDNAWPYPSLSTFLDDSSRALNPAQQLADLTGMPHDHRLTSIWGTMFEFCSVINLATASQRRITMETFLNSMASTLYRLVDMHFTPSSVNEVIRLGLLSLCCSVFLHWQRLGVSYPYLVSLVQDSFPVLNGKDLPISKRLSLWLLMIASISVLSPSDEDWVQSLLRQTADVLGLDSWDKARSLLSPMMWIGYIHDKTGKRVFESALLRG</sequence>
<evidence type="ECO:0008006" key="5">
    <source>
        <dbReference type="Google" id="ProtNLM"/>
    </source>
</evidence>
<dbReference type="Proteomes" id="UP001148614">
    <property type="component" value="Unassembled WGS sequence"/>
</dbReference>
<gene>
    <name evidence="3" type="ORF">NPX13_g6976</name>
</gene>
<keyword evidence="1" id="KW-0539">Nucleus</keyword>
<organism evidence="3 4">
    <name type="scientific">Xylaria arbuscula</name>
    <dbReference type="NCBI Taxonomy" id="114810"/>
    <lineage>
        <taxon>Eukaryota</taxon>
        <taxon>Fungi</taxon>
        <taxon>Dikarya</taxon>
        <taxon>Ascomycota</taxon>
        <taxon>Pezizomycotina</taxon>
        <taxon>Sordariomycetes</taxon>
        <taxon>Xylariomycetidae</taxon>
        <taxon>Xylariales</taxon>
        <taxon>Xylariaceae</taxon>
        <taxon>Xylaria</taxon>
    </lineage>
</organism>
<dbReference type="PANTHER" id="PTHR37540">
    <property type="entry name" value="TRANSCRIPTION FACTOR (ACR-2), PUTATIVE-RELATED-RELATED"/>
    <property type="match status" value="1"/>
</dbReference>
<protein>
    <recommendedName>
        <fullName evidence="5">Transcription factor domain-containing protein</fullName>
    </recommendedName>
</protein>
<evidence type="ECO:0000256" key="1">
    <source>
        <dbReference type="ARBA" id="ARBA00023242"/>
    </source>
</evidence>
<evidence type="ECO:0000313" key="3">
    <source>
        <dbReference type="EMBL" id="KAJ3566876.1"/>
    </source>
</evidence>
<dbReference type="InterPro" id="IPR021858">
    <property type="entry name" value="Fun_TF"/>
</dbReference>
<dbReference type="Pfam" id="PF11951">
    <property type="entry name" value="Fungal_trans_2"/>
    <property type="match status" value="1"/>
</dbReference>
<feature type="compositionally biased region" description="Basic and acidic residues" evidence="2">
    <location>
        <begin position="22"/>
        <end position="31"/>
    </location>
</feature>
<reference evidence="3" key="1">
    <citation type="submission" date="2022-07" db="EMBL/GenBank/DDBJ databases">
        <title>Genome Sequence of Xylaria arbuscula.</title>
        <authorList>
            <person name="Buettner E."/>
        </authorList>
    </citation>
    <scope>NUCLEOTIDE SEQUENCE</scope>
    <source>
        <strain evidence="3">VT107</strain>
    </source>
</reference>
<dbReference type="AlphaFoldDB" id="A0A9W8NBU8"/>
<evidence type="ECO:0000256" key="2">
    <source>
        <dbReference type="SAM" id="MobiDB-lite"/>
    </source>
</evidence>
<name>A0A9W8NBU8_9PEZI</name>
<feature type="region of interest" description="Disordered" evidence="2">
    <location>
        <begin position="1"/>
        <end position="38"/>
    </location>
</feature>
<evidence type="ECO:0000313" key="4">
    <source>
        <dbReference type="Proteomes" id="UP001148614"/>
    </source>
</evidence>
<proteinExistence type="predicted"/>
<keyword evidence="4" id="KW-1185">Reference proteome</keyword>
<dbReference type="PANTHER" id="PTHR37540:SF5">
    <property type="entry name" value="TRANSCRIPTION FACTOR DOMAIN-CONTAINING PROTEIN"/>
    <property type="match status" value="1"/>
</dbReference>
<comment type="caution">
    <text evidence="3">The sequence shown here is derived from an EMBL/GenBank/DDBJ whole genome shotgun (WGS) entry which is preliminary data.</text>
</comment>
<accession>A0A9W8NBU8</accession>